<proteinExistence type="predicted"/>
<evidence type="ECO:0000313" key="2">
    <source>
        <dbReference type="EMBL" id="OGZ09764.1"/>
    </source>
</evidence>
<reference evidence="2 3" key="1">
    <citation type="journal article" date="2016" name="Nat. Commun.">
        <title>Thousands of microbial genomes shed light on interconnected biogeochemical processes in an aquifer system.</title>
        <authorList>
            <person name="Anantharaman K."/>
            <person name="Brown C.T."/>
            <person name="Hug L.A."/>
            <person name="Sharon I."/>
            <person name="Castelle C.J."/>
            <person name="Probst A.J."/>
            <person name="Thomas B.C."/>
            <person name="Singh A."/>
            <person name="Wilkins M.J."/>
            <person name="Karaoz U."/>
            <person name="Brodie E.L."/>
            <person name="Williams K.H."/>
            <person name="Hubbard S.S."/>
            <person name="Banfield J.F."/>
        </authorList>
    </citation>
    <scope>NUCLEOTIDE SEQUENCE [LARGE SCALE GENOMIC DNA]</scope>
</reference>
<sequence length="242" mass="26383">MVVVDSTTRSMPVPSSALPASPEKVAIQQGVVLTRNIMIDRHTPNLYRYWQRQDTLYKRNERTKWGDAYCRSVFVRGKSGYSCDAQIWRELPVGTFLDVPAGDVFVHAPEGTQLPNAIPVFPSGDIGQVGVLIPEWSKVGGNEVASETDASPAVLTVTNKSISWTDFTAALAIVFAFLAAVFYVMLKIARGDNRTLRAASDGMHLRLSEMDAIRGRSHEHGCCHAETQDASKATDASPKGGC</sequence>
<organism evidence="2 3">
    <name type="scientific">Candidatus Lloydbacteria bacterium RIFCSPHIGHO2_02_FULL_50_13</name>
    <dbReference type="NCBI Taxonomy" id="1798661"/>
    <lineage>
        <taxon>Bacteria</taxon>
        <taxon>Candidatus Lloydiibacteriota</taxon>
    </lineage>
</organism>
<name>A0A1G2D7Y9_9BACT</name>
<evidence type="ECO:0000256" key="1">
    <source>
        <dbReference type="SAM" id="Phobius"/>
    </source>
</evidence>
<feature type="transmembrane region" description="Helical" evidence="1">
    <location>
        <begin position="167"/>
        <end position="186"/>
    </location>
</feature>
<comment type="caution">
    <text evidence="2">The sequence shown here is derived from an EMBL/GenBank/DDBJ whole genome shotgun (WGS) entry which is preliminary data.</text>
</comment>
<evidence type="ECO:0000313" key="3">
    <source>
        <dbReference type="Proteomes" id="UP000177996"/>
    </source>
</evidence>
<dbReference type="EMBL" id="MHLL01000016">
    <property type="protein sequence ID" value="OGZ09764.1"/>
    <property type="molecule type" value="Genomic_DNA"/>
</dbReference>
<keyword evidence="1" id="KW-0812">Transmembrane</keyword>
<keyword evidence="1" id="KW-1133">Transmembrane helix</keyword>
<keyword evidence="1" id="KW-0472">Membrane</keyword>
<gene>
    <name evidence="2" type="ORF">A3D65_05570</name>
</gene>
<accession>A0A1G2D7Y9</accession>
<protein>
    <submittedName>
        <fullName evidence="2">Uncharacterized protein</fullName>
    </submittedName>
</protein>
<dbReference type="Proteomes" id="UP000177996">
    <property type="component" value="Unassembled WGS sequence"/>
</dbReference>
<dbReference type="AlphaFoldDB" id="A0A1G2D7Y9"/>